<evidence type="ECO:0000256" key="1">
    <source>
        <dbReference type="SAM" id="Phobius"/>
    </source>
</evidence>
<evidence type="ECO:0000313" key="2">
    <source>
        <dbReference type="EMBL" id="MEL0661035.1"/>
    </source>
</evidence>
<dbReference type="EMBL" id="JBAKBA010000153">
    <property type="protein sequence ID" value="MEL0661035.1"/>
    <property type="molecule type" value="Genomic_DNA"/>
</dbReference>
<proteinExistence type="predicted"/>
<reference evidence="2 3" key="1">
    <citation type="submission" date="2024-02" db="EMBL/GenBank/DDBJ databases">
        <title>Bacteria isolated from the canopy kelp, Nereocystis luetkeana.</title>
        <authorList>
            <person name="Pfister C.A."/>
            <person name="Younker I.T."/>
            <person name="Light S.H."/>
        </authorList>
    </citation>
    <scope>NUCLEOTIDE SEQUENCE [LARGE SCALE GENOMIC DNA]</scope>
    <source>
        <strain evidence="2 3">TI.2.07</strain>
    </source>
</reference>
<protein>
    <submittedName>
        <fullName evidence="2">EamA/RhaT family transporter</fullName>
    </submittedName>
</protein>
<gene>
    <name evidence="2" type="ORF">V6255_18130</name>
</gene>
<feature type="non-terminal residue" evidence="2">
    <location>
        <position position="65"/>
    </location>
</feature>
<evidence type="ECO:0000313" key="3">
    <source>
        <dbReference type="Proteomes" id="UP001366060"/>
    </source>
</evidence>
<sequence>MIKNQKTATLFALLAVLMWSTVASAFKITLTYFSALLMLLVASLVSSVVLLINCYRQQKISLLKA</sequence>
<keyword evidence="1" id="KW-0472">Membrane</keyword>
<keyword evidence="3" id="KW-1185">Reference proteome</keyword>
<organism evidence="2 3">
    <name type="scientific">Psychromonas arctica</name>
    <dbReference type="NCBI Taxonomy" id="168275"/>
    <lineage>
        <taxon>Bacteria</taxon>
        <taxon>Pseudomonadati</taxon>
        <taxon>Pseudomonadota</taxon>
        <taxon>Gammaproteobacteria</taxon>
        <taxon>Alteromonadales</taxon>
        <taxon>Psychromonadaceae</taxon>
        <taxon>Psychromonas</taxon>
    </lineage>
</organism>
<name>A0ABU9HGJ8_9GAMM</name>
<feature type="transmembrane region" description="Helical" evidence="1">
    <location>
        <begin position="35"/>
        <end position="55"/>
    </location>
</feature>
<keyword evidence="1" id="KW-1133">Transmembrane helix</keyword>
<keyword evidence="1" id="KW-0812">Transmembrane</keyword>
<dbReference type="Proteomes" id="UP001366060">
    <property type="component" value="Unassembled WGS sequence"/>
</dbReference>
<accession>A0ABU9HGJ8</accession>
<comment type="caution">
    <text evidence="2">The sequence shown here is derived from an EMBL/GenBank/DDBJ whole genome shotgun (WGS) entry which is preliminary data.</text>
</comment>